<evidence type="ECO:0000313" key="2">
    <source>
        <dbReference type="EMBL" id="QHT07837.1"/>
    </source>
</evidence>
<sequence length="306" mass="35528">MNSSWIFIILITVTILAFIITLVIYFSLQKQCTSYGDRTSCFEIKQSDVVNNGTKYQIIVKNKDEIGDKNKIYNLECTLKHDENANLPNYFGFGIYSMKPSYFTYKKGEIIFVFETTFTNFEFIMYPNVRSLKLSKISVLKDPVGDKAFYKYSTQYNMFTLEKKSPDCVAFPEEPRACFFINVEKTSEYINDASLVTIGSRYVHNYIYNWTRRLFICICTFNPSELPQYENIEFSPSGSKPASFIVDRNKGIVKCVFENIHNSGTFAFIVEPYLPSLKVTSVYFEKKSQNESADSLLQQDIMEEYM</sequence>
<protein>
    <submittedName>
        <fullName evidence="2">Uncharacterized protein</fullName>
    </submittedName>
</protein>
<keyword evidence="1" id="KW-1133">Transmembrane helix</keyword>
<keyword evidence="1" id="KW-0812">Transmembrane</keyword>
<proteinExistence type="predicted"/>
<accession>A0A6C0CUB8</accession>
<name>A0A6C0CUB8_9ZZZZ</name>
<dbReference type="AlphaFoldDB" id="A0A6C0CUB8"/>
<dbReference type="EMBL" id="MN739487">
    <property type="protein sequence ID" value="QHT07837.1"/>
    <property type="molecule type" value="Genomic_DNA"/>
</dbReference>
<evidence type="ECO:0000256" key="1">
    <source>
        <dbReference type="SAM" id="Phobius"/>
    </source>
</evidence>
<reference evidence="2" key="1">
    <citation type="journal article" date="2020" name="Nature">
        <title>Giant virus diversity and host interactions through global metagenomics.</title>
        <authorList>
            <person name="Schulz F."/>
            <person name="Roux S."/>
            <person name="Paez-Espino D."/>
            <person name="Jungbluth S."/>
            <person name="Walsh D.A."/>
            <person name="Denef V.J."/>
            <person name="McMahon K.D."/>
            <person name="Konstantinidis K.T."/>
            <person name="Eloe-Fadrosh E.A."/>
            <person name="Kyrpides N.C."/>
            <person name="Woyke T."/>
        </authorList>
    </citation>
    <scope>NUCLEOTIDE SEQUENCE</scope>
    <source>
        <strain evidence="2">GVMAG-M-3300021964-36</strain>
    </source>
</reference>
<feature type="transmembrane region" description="Helical" evidence="1">
    <location>
        <begin position="6"/>
        <end position="28"/>
    </location>
</feature>
<organism evidence="2">
    <name type="scientific">viral metagenome</name>
    <dbReference type="NCBI Taxonomy" id="1070528"/>
    <lineage>
        <taxon>unclassified sequences</taxon>
        <taxon>metagenomes</taxon>
        <taxon>organismal metagenomes</taxon>
    </lineage>
</organism>
<keyword evidence="1" id="KW-0472">Membrane</keyword>